<dbReference type="Proteomes" id="UP000695022">
    <property type="component" value="Unplaced"/>
</dbReference>
<feature type="domain" description="NADH:ubiquinone oxidoreductase intermediate-associated protein 30" evidence="5">
    <location>
        <begin position="105"/>
        <end position="278"/>
    </location>
</feature>
<dbReference type="InterPro" id="IPR008979">
    <property type="entry name" value="Galactose-bd-like_sf"/>
</dbReference>
<keyword evidence="3" id="KW-0496">Mitochondrion</keyword>
<evidence type="ECO:0000256" key="2">
    <source>
        <dbReference type="ARBA" id="ARBA00007884"/>
    </source>
</evidence>
<name>A0ABM1EUS8_PRICU</name>
<comment type="subcellular location">
    <subcellularLocation>
        <location evidence="1">Mitochondrion</location>
    </subcellularLocation>
</comment>
<organism evidence="6 7">
    <name type="scientific">Priapulus caudatus</name>
    <name type="common">Priapulid worm</name>
    <dbReference type="NCBI Taxonomy" id="37621"/>
    <lineage>
        <taxon>Eukaryota</taxon>
        <taxon>Metazoa</taxon>
        <taxon>Ecdysozoa</taxon>
        <taxon>Scalidophora</taxon>
        <taxon>Priapulida</taxon>
        <taxon>Priapulimorpha</taxon>
        <taxon>Priapulimorphida</taxon>
        <taxon>Priapulidae</taxon>
        <taxon>Priapulus</taxon>
    </lineage>
</organism>
<dbReference type="PANTHER" id="PTHR13194">
    <property type="entry name" value="COMPLEX I INTERMEDIATE-ASSOCIATED PROTEIN 30"/>
    <property type="match status" value="1"/>
</dbReference>
<dbReference type="PANTHER" id="PTHR13194:SF18">
    <property type="entry name" value="COMPLEX I INTERMEDIATE-ASSOCIATED PROTEIN 30, MITOCHONDRIAL"/>
    <property type="match status" value="1"/>
</dbReference>
<comment type="similarity">
    <text evidence="2">Belongs to the CIA30 family.</text>
</comment>
<keyword evidence="6" id="KW-1185">Reference proteome</keyword>
<evidence type="ECO:0000313" key="6">
    <source>
        <dbReference type="Proteomes" id="UP000695022"/>
    </source>
</evidence>
<evidence type="ECO:0000259" key="5">
    <source>
        <dbReference type="Pfam" id="PF08547"/>
    </source>
</evidence>
<reference evidence="7" key="1">
    <citation type="submission" date="2025-08" db="UniProtKB">
        <authorList>
            <consortium name="RefSeq"/>
        </authorList>
    </citation>
    <scope>IDENTIFICATION</scope>
</reference>
<dbReference type="InterPro" id="IPR013857">
    <property type="entry name" value="NADH-UbQ_OxRdtase-assoc_prot30"/>
</dbReference>
<evidence type="ECO:0000256" key="4">
    <source>
        <dbReference type="ARBA" id="ARBA00023186"/>
    </source>
</evidence>
<sequence length="307" mass="35563">MMRGLHYTILFRQPRLRNCNVISPLMLPIRSASGSQKSITVWEPSRKSSKRYEVSGGKPMTKLEHMKHGFQVLKDEIVSWKEEQMERLRCDPLASFQHGDYETIWKFNSLDPINKWIVSTDKDHNIGKTEAKLELSPGRKALFHGLLNTEPPKDGYHAKSGFANIMSRRASRSFKRQSYLDWNSYTHLLMRVRGDGRSYIIVLHTDGYFDVTWQDQYNYVLFTRGGPYWQTVRIPFSKFFLAFKGRIQDKQSALPLGNISGLGITCMDAIPGSFQLEIDFIGVYYDAHHTEKFAYEMYKTRPLVAGN</sequence>
<keyword evidence="4" id="KW-0143">Chaperone</keyword>
<gene>
    <name evidence="7" type="primary">LOC106815930</name>
</gene>
<dbReference type="Pfam" id="PF08547">
    <property type="entry name" value="CIA30"/>
    <property type="match status" value="1"/>
</dbReference>
<proteinExistence type="inferred from homology"/>
<dbReference type="Gene3D" id="2.60.120.430">
    <property type="entry name" value="Galactose-binding lectin"/>
    <property type="match status" value="1"/>
</dbReference>
<dbReference type="SUPFAM" id="SSF49785">
    <property type="entry name" value="Galactose-binding domain-like"/>
    <property type="match status" value="1"/>
</dbReference>
<evidence type="ECO:0000256" key="3">
    <source>
        <dbReference type="ARBA" id="ARBA00023128"/>
    </source>
</evidence>
<evidence type="ECO:0000313" key="7">
    <source>
        <dbReference type="RefSeq" id="XP_014675949.1"/>
    </source>
</evidence>
<dbReference type="GeneID" id="106815930"/>
<protein>
    <submittedName>
        <fullName evidence="7">Complex I intermediate-associated protein 30, mitochondrial-like</fullName>
    </submittedName>
</protein>
<dbReference type="InterPro" id="IPR039131">
    <property type="entry name" value="NDUFAF1"/>
</dbReference>
<dbReference type="RefSeq" id="XP_014675949.1">
    <property type="nucleotide sequence ID" value="XM_014820463.1"/>
</dbReference>
<evidence type="ECO:0000256" key="1">
    <source>
        <dbReference type="ARBA" id="ARBA00004173"/>
    </source>
</evidence>
<accession>A0ABM1EUS8</accession>